<name>A0A4Y2BGA7_ARAVE</name>
<protein>
    <submittedName>
        <fullName evidence="1">Uncharacterized protein</fullName>
    </submittedName>
</protein>
<dbReference type="EMBL" id="BGPR01000074">
    <property type="protein sequence ID" value="GBL90777.1"/>
    <property type="molecule type" value="Genomic_DNA"/>
</dbReference>
<dbReference type="OrthoDB" id="6511622at2759"/>
<dbReference type="AlphaFoldDB" id="A0A4Y2BGA7"/>
<accession>A0A4Y2BGA7</accession>
<proteinExistence type="predicted"/>
<dbReference type="Proteomes" id="UP000499080">
    <property type="component" value="Unassembled WGS sequence"/>
</dbReference>
<evidence type="ECO:0000313" key="1">
    <source>
        <dbReference type="EMBL" id="GBL90777.1"/>
    </source>
</evidence>
<gene>
    <name evidence="1" type="ORF">AVEN_215518_1</name>
</gene>
<keyword evidence="2" id="KW-1185">Reference proteome</keyword>
<sequence>MIGNLANDLKIIKNELRLLQGDVKNFNEDWHSLLLQFHERNKHAENLKSNNDSLVKINAYYYKKRLGKLSFRKGEIVAVRKNPKTTGESTKTQPRCRGPMVFTEILPIDTYTISQLEPSNGPSYATTAHVSQLKA</sequence>
<evidence type="ECO:0000313" key="2">
    <source>
        <dbReference type="Proteomes" id="UP000499080"/>
    </source>
</evidence>
<organism evidence="1 2">
    <name type="scientific">Araneus ventricosus</name>
    <name type="common">Orbweaver spider</name>
    <name type="synonym">Epeira ventricosa</name>
    <dbReference type="NCBI Taxonomy" id="182803"/>
    <lineage>
        <taxon>Eukaryota</taxon>
        <taxon>Metazoa</taxon>
        <taxon>Ecdysozoa</taxon>
        <taxon>Arthropoda</taxon>
        <taxon>Chelicerata</taxon>
        <taxon>Arachnida</taxon>
        <taxon>Araneae</taxon>
        <taxon>Araneomorphae</taxon>
        <taxon>Entelegynae</taxon>
        <taxon>Araneoidea</taxon>
        <taxon>Araneidae</taxon>
        <taxon>Araneus</taxon>
    </lineage>
</organism>
<comment type="caution">
    <text evidence="1">The sequence shown here is derived from an EMBL/GenBank/DDBJ whole genome shotgun (WGS) entry which is preliminary data.</text>
</comment>
<reference evidence="1 2" key="1">
    <citation type="journal article" date="2019" name="Sci. Rep.">
        <title>Orb-weaving spider Araneus ventricosus genome elucidates the spidroin gene catalogue.</title>
        <authorList>
            <person name="Kono N."/>
            <person name="Nakamura H."/>
            <person name="Ohtoshi R."/>
            <person name="Moran D.A.P."/>
            <person name="Shinohara A."/>
            <person name="Yoshida Y."/>
            <person name="Fujiwara M."/>
            <person name="Mori M."/>
            <person name="Tomita M."/>
            <person name="Arakawa K."/>
        </authorList>
    </citation>
    <scope>NUCLEOTIDE SEQUENCE [LARGE SCALE GENOMIC DNA]</scope>
</reference>